<dbReference type="GO" id="GO:0004222">
    <property type="term" value="F:metalloendopeptidase activity"/>
    <property type="evidence" value="ECO:0007669"/>
    <property type="project" value="TreeGrafter"/>
</dbReference>
<organism evidence="10 11">
    <name type="scientific">Ancylobacter novellus</name>
    <name type="common">Thiobacillus novellus</name>
    <dbReference type="NCBI Taxonomy" id="921"/>
    <lineage>
        <taxon>Bacteria</taxon>
        <taxon>Pseudomonadati</taxon>
        <taxon>Pseudomonadota</taxon>
        <taxon>Alphaproteobacteria</taxon>
        <taxon>Hyphomicrobiales</taxon>
        <taxon>Xanthobacteraceae</taxon>
        <taxon>Ancylobacter</taxon>
    </lineage>
</organism>
<dbReference type="PANTHER" id="PTHR21666">
    <property type="entry name" value="PEPTIDASE-RELATED"/>
    <property type="match status" value="1"/>
</dbReference>
<dbReference type="Proteomes" id="UP000249577">
    <property type="component" value="Unassembled WGS sequence"/>
</dbReference>
<evidence type="ECO:0000256" key="5">
    <source>
        <dbReference type="ARBA" id="ARBA00022833"/>
    </source>
</evidence>
<dbReference type="GO" id="GO:0006508">
    <property type="term" value="P:proteolysis"/>
    <property type="evidence" value="ECO:0007669"/>
    <property type="project" value="UniProtKB-KW"/>
</dbReference>
<feature type="coiled-coil region" evidence="7">
    <location>
        <begin position="225"/>
        <end position="255"/>
    </location>
</feature>
<feature type="chain" id="PRO_5015942857" description="M23ase beta-sheet core domain-containing protein" evidence="8">
    <location>
        <begin position="23"/>
        <end position="431"/>
    </location>
</feature>
<dbReference type="Gene3D" id="2.70.70.10">
    <property type="entry name" value="Glucose Permease (Domain IIA)"/>
    <property type="match status" value="1"/>
</dbReference>
<evidence type="ECO:0000313" key="10">
    <source>
        <dbReference type="EMBL" id="PZQ11862.1"/>
    </source>
</evidence>
<proteinExistence type="predicted"/>
<dbReference type="InterPro" id="IPR011055">
    <property type="entry name" value="Dup_hybrid_motif"/>
</dbReference>
<dbReference type="InterPro" id="IPR016047">
    <property type="entry name" value="M23ase_b-sheet_dom"/>
</dbReference>
<evidence type="ECO:0000256" key="7">
    <source>
        <dbReference type="SAM" id="Coils"/>
    </source>
</evidence>
<comment type="cofactor">
    <cofactor evidence="1">
        <name>Zn(2+)</name>
        <dbReference type="ChEBI" id="CHEBI:29105"/>
    </cofactor>
</comment>
<dbReference type="SUPFAM" id="SSF51261">
    <property type="entry name" value="Duplicated hybrid motif"/>
    <property type="match status" value="1"/>
</dbReference>
<evidence type="ECO:0000256" key="6">
    <source>
        <dbReference type="ARBA" id="ARBA00023049"/>
    </source>
</evidence>
<evidence type="ECO:0000256" key="2">
    <source>
        <dbReference type="ARBA" id="ARBA00022670"/>
    </source>
</evidence>
<keyword evidence="4" id="KW-0378">Hydrolase</keyword>
<keyword evidence="7" id="KW-0175">Coiled coil</keyword>
<keyword evidence="8" id="KW-0732">Signal</keyword>
<feature type="domain" description="M23ase beta-sheet core" evidence="9">
    <location>
        <begin position="314"/>
        <end position="416"/>
    </location>
</feature>
<evidence type="ECO:0000256" key="8">
    <source>
        <dbReference type="SAM" id="SignalP"/>
    </source>
</evidence>
<evidence type="ECO:0000256" key="1">
    <source>
        <dbReference type="ARBA" id="ARBA00001947"/>
    </source>
</evidence>
<name>A0A2W5K3G5_ANCNO</name>
<dbReference type="EMBL" id="QFPN01000010">
    <property type="protein sequence ID" value="PZQ11862.1"/>
    <property type="molecule type" value="Genomic_DNA"/>
</dbReference>
<feature type="coiled-coil region" evidence="7">
    <location>
        <begin position="32"/>
        <end position="66"/>
    </location>
</feature>
<dbReference type="InterPro" id="IPR050570">
    <property type="entry name" value="Cell_wall_metabolism_enzyme"/>
</dbReference>
<evidence type="ECO:0000259" key="9">
    <source>
        <dbReference type="Pfam" id="PF01551"/>
    </source>
</evidence>
<dbReference type="GO" id="GO:0046872">
    <property type="term" value="F:metal ion binding"/>
    <property type="evidence" value="ECO:0007669"/>
    <property type="project" value="UniProtKB-KW"/>
</dbReference>
<accession>A0A2W5K3G5</accession>
<keyword evidence="3" id="KW-0479">Metal-binding</keyword>
<dbReference type="Gene3D" id="6.10.250.3150">
    <property type="match status" value="1"/>
</dbReference>
<protein>
    <recommendedName>
        <fullName evidence="9">M23ase beta-sheet core domain-containing protein</fullName>
    </recommendedName>
</protein>
<keyword evidence="5" id="KW-0862">Zinc</keyword>
<gene>
    <name evidence="10" type="ORF">DI565_16895</name>
</gene>
<dbReference type="AlphaFoldDB" id="A0A2W5K3G5"/>
<comment type="caution">
    <text evidence="10">The sequence shown here is derived from an EMBL/GenBank/DDBJ whole genome shotgun (WGS) entry which is preliminary data.</text>
</comment>
<dbReference type="PANTHER" id="PTHR21666:SF288">
    <property type="entry name" value="CELL DIVISION PROTEIN YTFB"/>
    <property type="match status" value="1"/>
</dbReference>
<dbReference type="CDD" id="cd12797">
    <property type="entry name" value="M23_peptidase"/>
    <property type="match status" value="1"/>
</dbReference>
<sequence>MIRVLASAVLAAAVLSAATARAEDQPPAADPAAEQRQALDAARSDLKAAEERRRAIGAEVEALKGERGKLQESLASAVASIREKEPQVEERSRRIGELAESERQVKASLSSRREVLADVIAALQRMGRQPPPALLVRPNDALEAVRSAMLLGAVVPDMRAEAESLGSDLRELVRLKALMTDERDALRREMAELGGQQERLAALIDERQRQSVEREKALGAEADKAEELARGVGDLEALIAKMEKEQAAHAAEEAAKAASKAPAQDGSGGLAALKDAARLAPAMPFDKARGLLPMPVSGRRLRGFGEGDGVGGQSKGVAISASPGAPVTAPADGWVVYAGPFRSYGQLLILNAGGGYHVLLAGMERISVALNQFVLAGEPVATMRGAAAGSGQPTTSSSERPVLYVEFRKDRGSIDPSPWWAAGTPGEKVGG</sequence>
<reference evidence="10 11" key="1">
    <citation type="submission" date="2017-08" db="EMBL/GenBank/DDBJ databases">
        <title>Infants hospitalized years apart are colonized by the same room-sourced microbial strains.</title>
        <authorList>
            <person name="Brooks B."/>
            <person name="Olm M.R."/>
            <person name="Firek B.A."/>
            <person name="Baker R."/>
            <person name="Thomas B.C."/>
            <person name="Morowitz M.J."/>
            <person name="Banfield J.F."/>
        </authorList>
    </citation>
    <scope>NUCLEOTIDE SEQUENCE [LARGE SCALE GENOMIC DNA]</scope>
    <source>
        <strain evidence="10">S2_005_003_R2_43</strain>
    </source>
</reference>
<evidence type="ECO:0000256" key="4">
    <source>
        <dbReference type="ARBA" id="ARBA00022801"/>
    </source>
</evidence>
<evidence type="ECO:0000313" key="11">
    <source>
        <dbReference type="Proteomes" id="UP000249577"/>
    </source>
</evidence>
<dbReference type="Pfam" id="PF01551">
    <property type="entry name" value="Peptidase_M23"/>
    <property type="match status" value="1"/>
</dbReference>
<evidence type="ECO:0000256" key="3">
    <source>
        <dbReference type="ARBA" id="ARBA00022723"/>
    </source>
</evidence>
<keyword evidence="6" id="KW-0482">Metalloprotease</keyword>
<keyword evidence="2" id="KW-0645">Protease</keyword>
<feature type="signal peptide" evidence="8">
    <location>
        <begin position="1"/>
        <end position="22"/>
    </location>
</feature>